<dbReference type="AlphaFoldDB" id="A0A166ADV2"/>
<sequence>MAHPSDMLSLPLELIREIIELVAYDAIGQDLAWVASALVVVSRDIRAWVHPILYHTIHIHLHNDEALLRLLDSKPSEFFAPVRHIILVDCFPGTRIAQRCLARLPKVKTFTVDDEGFQALKTQYMNIRARRIIMTFAAEPGVLNGRPFEPVTHLRLLLWRDFGLDWSYRFSKMPRLSHIVFDLWAASTVSILEVNVRAALAAPSCQRVVVQVIDQDSKDEEEANQRYVTVIKVLRLFKDSRVYAARVHNRHLGEMTLRMTLDSHARTCAREALQGADPWSIGERVM</sequence>
<gene>
    <name evidence="1" type="ORF">EXIGLDRAFT_719774</name>
</gene>
<proteinExistence type="predicted"/>
<evidence type="ECO:0000313" key="2">
    <source>
        <dbReference type="Proteomes" id="UP000077266"/>
    </source>
</evidence>
<name>A0A166ADV2_EXIGL</name>
<dbReference type="EMBL" id="KV426037">
    <property type="protein sequence ID" value="KZV90949.1"/>
    <property type="molecule type" value="Genomic_DNA"/>
</dbReference>
<keyword evidence="2" id="KW-1185">Reference proteome</keyword>
<organism evidence="1 2">
    <name type="scientific">Exidia glandulosa HHB12029</name>
    <dbReference type="NCBI Taxonomy" id="1314781"/>
    <lineage>
        <taxon>Eukaryota</taxon>
        <taxon>Fungi</taxon>
        <taxon>Dikarya</taxon>
        <taxon>Basidiomycota</taxon>
        <taxon>Agaricomycotina</taxon>
        <taxon>Agaricomycetes</taxon>
        <taxon>Auriculariales</taxon>
        <taxon>Exidiaceae</taxon>
        <taxon>Exidia</taxon>
    </lineage>
</organism>
<protein>
    <recommendedName>
        <fullName evidence="3">F-box domain-containing protein</fullName>
    </recommendedName>
</protein>
<dbReference type="InParanoid" id="A0A166ADV2"/>
<dbReference type="OrthoDB" id="3145912at2759"/>
<accession>A0A166ADV2</accession>
<evidence type="ECO:0000313" key="1">
    <source>
        <dbReference type="EMBL" id="KZV90949.1"/>
    </source>
</evidence>
<reference evidence="1 2" key="1">
    <citation type="journal article" date="2016" name="Mol. Biol. Evol.">
        <title>Comparative Genomics of Early-Diverging Mushroom-Forming Fungi Provides Insights into the Origins of Lignocellulose Decay Capabilities.</title>
        <authorList>
            <person name="Nagy L.G."/>
            <person name="Riley R."/>
            <person name="Tritt A."/>
            <person name="Adam C."/>
            <person name="Daum C."/>
            <person name="Floudas D."/>
            <person name="Sun H."/>
            <person name="Yadav J.S."/>
            <person name="Pangilinan J."/>
            <person name="Larsson K.H."/>
            <person name="Matsuura K."/>
            <person name="Barry K."/>
            <person name="Labutti K."/>
            <person name="Kuo R."/>
            <person name="Ohm R.A."/>
            <person name="Bhattacharya S.S."/>
            <person name="Shirouzu T."/>
            <person name="Yoshinaga Y."/>
            <person name="Martin F.M."/>
            <person name="Grigoriev I.V."/>
            <person name="Hibbett D.S."/>
        </authorList>
    </citation>
    <scope>NUCLEOTIDE SEQUENCE [LARGE SCALE GENOMIC DNA]</scope>
    <source>
        <strain evidence="1 2">HHB12029</strain>
    </source>
</reference>
<dbReference type="Proteomes" id="UP000077266">
    <property type="component" value="Unassembled WGS sequence"/>
</dbReference>
<evidence type="ECO:0008006" key="3">
    <source>
        <dbReference type="Google" id="ProtNLM"/>
    </source>
</evidence>